<dbReference type="PANTHER" id="PTHR43060">
    <property type="entry name" value="3-HYDROXYISOBUTYRATE DEHYDROGENASE-LIKE 1, MITOCHONDRIAL-RELATED"/>
    <property type="match status" value="1"/>
</dbReference>
<evidence type="ECO:0000256" key="1">
    <source>
        <dbReference type="ARBA" id="ARBA00009080"/>
    </source>
</evidence>
<dbReference type="PIRSF" id="PIRSF000103">
    <property type="entry name" value="HIBADH"/>
    <property type="match status" value="1"/>
</dbReference>
<dbReference type="Proteomes" id="UP000078396">
    <property type="component" value="Unassembled WGS sequence"/>
</dbReference>
<reference evidence="7 8" key="1">
    <citation type="submission" date="2016-04" db="EMBL/GenBank/DDBJ databases">
        <title>Draft Genome Sequences of Staphylococcus capitis Strain H36, S. capitis Strain H65, S. cohnii Strain H62, S. hominis Strain H69, Mycobacterium iranicum Strain H39, Plantibacter sp. Strain H53, Pseudomonas oryzihabitans Strain H72, and Microbacterium sp. Strain H83, isolated from residential settings.</title>
        <authorList>
            <person name="Lymperopoulou D."/>
            <person name="Adams R.I."/>
            <person name="Lindow S."/>
            <person name="Coil D.A."/>
            <person name="Jospin G."/>
            <person name="Eisen J.A."/>
        </authorList>
    </citation>
    <scope>NUCLEOTIDE SEQUENCE [LARGE SCALE GENOMIC DNA]</scope>
    <source>
        <strain evidence="7 8">H39</strain>
    </source>
</reference>
<evidence type="ECO:0000259" key="5">
    <source>
        <dbReference type="Pfam" id="PF03446"/>
    </source>
</evidence>
<dbReference type="Gene3D" id="1.10.1040.10">
    <property type="entry name" value="N-(1-d-carboxylethyl)-l-norvaline Dehydrogenase, domain 2"/>
    <property type="match status" value="1"/>
</dbReference>
<dbReference type="OrthoDB" id="3185659at2"/>
<dbReference type="STRING" id="912594.AWC12_29290"/>
<sequence length="263" mass="26674">MTQVGFVGAGRMGTPMVARLVGAGHQVTALGRTEETRAAIAGLGASAVATVADVVDGADVVVVCLFTDDQVSRLCLDGELVAMMVPGSSLVLHTTGSPKTAQIIASTHQHVDVIDAPVSGGPHDIAAGTVTLFAGGDDAAFERTRTVLASYADPILHTGPTGTGQIVKLVNNTLFAAQIALVAQGVRLGSRLGVDEEGLLNALVHGSAQSRVLSMVAAAGSTEKFVSAVGEFIGKDVEVVRETVAGLGGDLGELDRLVRTVTA</sequence>
<dbReference type="EMBL" id="LWCS01000021">
    <property type="protein sequence ID" value="OAN38633.1"/>
    <property type="molecule type" value="Genomic_DNA"/>
</dbReference>
<name>A0A178LXP0_MYCIR</name>
<dbReference type="RefSeq" id="WP_064281790.1">
    <property type="nucleotide sequence ID" value="NZ_LWCS01000021.1"/>
</dbReference>
<keyword evidence="2" id="KW-0560">Oxidoreductase</keyword>
<dbReference type="Pfam" id="PF14833">
    <property type="entry name" value="NAD_binding_11"/>
    <property type="match status" value="1"/>
</dbReference>
<dbReference type="GO" id="GO:0050661">
    <property type="term" value="F:NADP binding"/>
    <property type="evidence" value="ECO:0007669"/>
    <property type="project" value="InterPro"/>
</dbReference>
<dbReference type="InterPro" id="IPR008927">
    <property type="entry name" value="6-PGluconate_DH-like_C_sf"/>
</dbReference>
<comment type="similarity">
    <text evidence="1">Belongs to the HIBADH-related family.</text>
</comment>
<evidence type="ECO:0000256" key="2">
    <source>
        <dbReference type="ARBA" id="ARBA00023002"/>
    </source>
</evidence>
<evidence type="ECO:0000256" key="4">
    <source>
        <dbReference type="PIRSR" id="PIRSR000103-1"/>
    </source>
</evidence>
<dbReference type="SUPFAM" id="SSF48179">
    <property type="entry name" value="6-phosphogluconate dehydrogenase C-terminal domain-like"/>
    <property type="match status" value="1"/>
</dbReference>
<evidence type="ECO:0000313" key="7">
    <source>
        <dbReference type="EMBL" id="OAN38633.1"/>
    </source>
</evidence>
<evidence type="ECO:0000256" key="3">
    <source>
        <dbReference type="ARBA" id="ARBA00023027"/>
    </source>
</evidence>
<feature type="domain" description="3-hydroxyisobutyrate dehydrogenase-like NAD-binding" evidence="6">
    <location>
        <begin position="162"/>
        <end position="248"/>
    </location>
</feature>
<dbReference type="InterPro" id="IPR029154">
    <property type="entry name" value="HIBADH-like_NADP-bd"/>
</dbReference>
<dbReference type="InterPro" id="IPR006115">
    <property type="entry name" value="6PGDH_NADP-bd"/>
</dbReference>
<proteinExistence type="inferred from homology"/>
<dbReference type="InterPro" id="IPR015815">
    <property type="entry name" value="HIBADH-related"/>
</dbReference>
<feature type="active site" evidence="4">
    <location>
        <position position="168"/>
    </location>
</feature>
<gene>
    <name evidence="7" type="ORF">A4X20_04840</name>
</gene>
<feature type="domain" description="6-phosphogluconate dehydrogenase NADP-binding" evidence="5">
    <location>
        <begin position="3"/>
        <end position="159"/>
    </location>
</feature>
<keyword evidence="3" id="KW-0520">NAD</keyword>
<protein>
    <submittedName>
        <fullName evidence="7">6-phosphogluconate dehydrogenase</fullName>
    </submittedName>
</protein>
<dbReference type="InterPro" id="IPR036291">
    <property type="entry name" value="NAD(P)-bd_dom_sf"/>
</dbReference>
<dbReference type="Gene3D" id="3.40.50.720">
    <property type="entry name" value="NAD(P)-binding Rossmann-like Domain"/>
    <property type="match status" value="1"/>
</dbReference>
<dbReference type="InterPro" id="IPR013328">
    <property type="entry name" value="6PGD_dom2"/>
</dbReference>
<evidence type="ECO:0000313" key="8">
    <source>
        <dbReference type="Proteomes" id="UP000078396"/>
    </source>
</evidence>
<comment type="caution">
    <text evidence="7">The sequence shown here is derived from an EMBL/GenBank/DDBJ whole genome shotgun (WGS) entry which is preliminary data.</text>
</comment>
<dbReference type="PANTHER" id="PTHR43060:SF15">
    <property type="entry name" value="3-HYDROXYISOBUTYRATE DEHYDROGENASE-LIKE 1, MITOCHONDRIAL-RELATED"/>
    <property type="match status" value="1"/>
</dbReference>
<accession>A0A178LXP0</accession>
<evidence type="ECO:0000259" key="6">
    <source>
        <dbReference type="Pfam" id="PF14833"/>
    </source>
</evidence>
<dbReference type="SUPFAM" id="SSF51735">
    <property type="entry name" value="NAD(P)-binding Rossmann-fold domains"/>
    <property type="match status" value="1"/>
</dbReference>
<dbReference type="AlphaFoldDB" id="A0A178LXP0"/>
<dbReference type="GO" id="GO:0016491">
    <property type="term" value="F:oxidoreductase activity"/>
    <property type="evidence" value="ECO:0007669"/>
    <property type="project" value="UniProtKB-KW"/>
</dbReference>
<organism evidence="7 8">
    <name type="scientific">Mycolicibacterium iranicum</name>
    <name type="common">Mycobacterium iranicum</name>
    <dbReference type="NCBI Taxonomy" id="912594"/>
    <lineage>
        <taxon>Bacteria</taxon>
        <taxon>Bacillati</taxon>
        <taxon>Actinomycetota</taxon>
        <taxon>Actinomycetes</taxon>
        <taxon>Mycobacteriales</taxon>
        <taxon>Mycobacteriaceae</taxon>
        <taxon>Mycolicibacterium</taxon>
    </lineage>
</organism>
<dbReference type="GO" id="GO:0051287">
    <property type="term" value="F:NAD binding"/>
    <property type="evidence" value="ECO:0007669"/>
    <property type="project" value="InterPro"/>
</dbReference>
<dbReference type="Pfam" id="PF03446">
    <property type="entry name" value="NAD_binding_2"/>
    <property type="match status" value="1"/>
</dbReference>